<proteinExistence type="predicted"/>
<reference evidence="3 4" key="1">
    <citation type="submission" date="2014-01" db="EMBL/GenBank/DDBJ databases">
        <authorList>
            <consortium name="DOE Joint Genome Institute"/>
            <person name="Anderson I."/>
            <person name="Huntemann M."/>
            <person name="Han J."/>
            <person name="Chen A."/>
            <person name="Kyrpides N."/>
            <person name="Mavromatis K."/>
            <person name="Markowitz V."/>
            <person name="Palaniappan K."/>
            <person name="Ivanova N."/>
            <person name="Schaumberg A."/>
            <person name="Pati A."/>
            <person name="Liolios K."/>
            <person name="Nordberg H.P."/>
            <person name="Cantor M.N."/>
            <person name="Hua S.X."/>
            <person name="Woyke T."/>
        </authorList>
    </citation>
    <scope>NUCLEOTIDE SEQUENCE [LARGE SCALE GENOMIC DNA]</scope>
    <source>
        <strain evidence="3 4">XH-48</strain>
    </source>
</reference>
<feature type="compositionally biased region" description="Polar residues" evidence="2">
    <location>
        <begin position="262"/>
        <end position="275"/>
    </location>
</feature>
<feature type="compositionally biased region" description="Acidic residues" evidence="2">
    <location>
        <begin position="342"/>
        <end position="364"/>
    </location>
</feature>
<dbReference type="KEGG" id="hlr:HALLA_07000"/>
<name>W0JQA4_9EURY</name>
<dbReference type="GeneID" id="25144235"/>
<evidence type="ECO:0000256" key="2">
    <source>
        <dbReference type="SAM" id="MobiDB-lite"/>
    </source>
</evidence>
<sequence>MTATRGISIVVLVAVVGLTIAPLATAGFSAPLVESAGADISDQSGGSGGQPSANEADRTGAADNGTSPKTDLSTFIQSNAAETEAAVDIGLFNASYDSADTELRKSILSHRTDAIEDRTAELEAQKETLQANEGEMSEAAYDARMTRLTIQINALEKSIETVEQRAVDTGFNTTGLEELRSNAAALGGPNVSAVAQGLAGIDLSDTFSTGIQERVNESTPDMPEIDTGNGTDRPELSAGNLSNGTLNATDVTDEAINATNGSNLIEGATNGTSVLDPTVDENSAESDEGGTENENATEDAGDLDGIISDSIGDIGSDDSEVDGGEPSESNESDSDGSGSDEPASDDGGSDGNESDGSETDEDGLDGLISGDLETEPTPAR</sequence>
<dbReference type="STRING" id="797299.HALLA_07000"/>
<feature type="region of interest" description="Disordered" evidence="2">
    <location>
        <begin position="214"/>
        <end position="246"/>
    </location>
</feature>
<feature type="compositionally biased region" description="Low complexity" evidence="2">
    <location>
        <begin position="303"/>
        <end position="314"/>
    </location>
</feature>
<gene>
    <name evidence="3" type="ORF">HALLA_07000</name>
</gene>
<dbReference type="AlphaFoldDB" id="W0JQA4"/>
<feature type="region of interest" description="Disordered" evidence="2">
    <location>
        <begin position="262"/>
        <end position="380"/>
    </location>
</feature>
<evidence type="ECO:0000256" key="1">
    <source>
        <dbReference type="SAM" id="Coils"/>
    </source>
</evidence>
<dbReference type="eggNOG" id="arCOG03053">
    <property type="taxonomic scope" value="Archaea"/>
</dbReference>
<dbReference type="EMBL" id="CP007055">
    <property type="protein sequence ID" value="AHG00774.1"/>
    <property type="molecule type" value="Genomic_DNA"/>
</dbReference>
<accession>W0JQA4</accession>
<feature type="region of interest" description="Disordered" evidence="2">
    <location>
        <begin position="39"/>
        <end position="72"/>
    </location>
</feature>
<keyword evidence="4" id="KW-1185">Reference proteome</keyword>
<dbReference type="RefSeq" id="WP_049951842.1">
    <property type="nucleotide sequence ID" value="NZ_CP007055.1"/>
</dbReference>
<organism evidence="3 4">
    <name type="scientific">Halostagnicola larsenii XH-48</name>
    <dbReference type="NCBI Taxonomy" id="797299"/>
    <lineage>
        <taxon>Archaea</taxon>
        <taxon>Methanobacteriati</taxon>
        <taxon>Methanobacteriota</taxon>
        <taxon>Stenosarchaea group</taxon>
        <taxon>Halobacteria</taxon>
        <taxon>Halobacteriales</taxon>
        <taxon>Natrialbaceae</taxon>
        <taxon>Halostagnicola</taxon>
    </lineage>
</organism>
<dbReference type="OrthoDB" id="170871at2157"/>
<protein>
    <submittedName>
        <fullName evidence="3">Uncharacterized protein</fullName>
    </submittedName>
</protein>
<evidence type="ECO:0000313" key="3">
    <source>
        <dbReference type="EMBL" id="AHG00774.1"/>
    </source>
</evidence>
<feature type="coiled-coil region" evidence="1">
    <location>
        <begin position="112"/>
        <end position="165"/>
    </location>
</feature>
<evidence type="ECO:0000313" key="4">
    <source>
        <dbReference type="Proteomes" id="UP000019024"/>
    </source>
</evidence>
<feature type="compositionally biased region" description="Acidic residues" evidence="2">
    <location>
        <begin position="278"/>
        <end position="302"/>
    </location>
</feature>
<dbReference type="HOGENOM" id="CLU_726856_0_0_2"/>
<dbReference type="Proteomes" id="UP000019024">
    <property type="component" value="Chromosome"/>
</dbReference>
<keyword evidence="1" id="KW-0175">Coiled coil</keyword>
<feature type="compositionally biased region" description="Acidic residues" evidence="2">
    <location>
        <begin position="315"/>
        <end position="334"/>
    </location>
</feature>